<dbReference type="AlphaFoldDB" id="A0A9X3SU83"/>
<comment type="caution">
    <text evidence="1">The sequence shown here is derived from an EMBL/GenBank/DDBJ whole genome shotgun (WGS) entry which is preliminary data.</text>
</comment>
<gene>
    <name evidence="1" type="ORF">O1R50_15720</name>
</gene>
<accession>A0A9X3SU83</accession>
<dbReference type="Proteomes" id="UP001146067">
    <property type="component" value="Unassembled WGS sequence"/>
</dbReference>
<keyword evidence="2" id="KW-1185">Reference proteome</keyword>
<proteinExistence type="predicted"/>
<protein>
    <submittedName>
        <fullName evidence="1">Uncharacterized protein</fullName>
    </submittedName>
</protein>
<evidence type="ECO:0000313" key="1">
    <source>
        <dbReference type="EMBL" id="MDA1361078.1"/>
    </source>
</evidence>
<dbReference type="EMBL" id="JAPZVP010000012">
    <property type="protein sequence ID" value="MDA1361078.1"/>
    <property type="molecule type" value="Genomic_DNA"/>
</dbReference>
<dbReference type="RefSeq" id="WP_270111045.1">
    <property type="nucleotide sequence ID" value="NZ_JAPZVP010000012.1"/>
</dbReference>
<organism evidence="1 2">
    <name type="scientific">Glycomyces luteolus</name>
    <dbReference type="NCBI Taxonomy" id="2670330"/>
    <lineage>
        <taxon>Bacteria</taxon>
        <taxon>Bacillati</taxon>
        <taxon>Actinomycetota</taxon>
        <taxon>Actinomycetes</taxon>
        <taxon>Glycomycetales</taxon>
        <taxon>Glycomycetaceae</taxon>
        <taxon>Glycomyces</taxon>
    </lineage>
</organism>
<reference evidence="1" key="1">
    <citation type="submission" date="2022-12" db="EMBL/GenBank/DDBJ databases">
        <title>Gycomyces niveus sp.nov.,a novel actinomycete isolated from soil in Shouguan.</title>
        <authorList>
            <person name="Yang X."/>
        </authorList>
    </citation>
    <scope>NUCLEOTIDE SEQUENCE</scope>
    <source>
        <strain evidence="1">NEAU-A15</strain>
    </source>
</reference>
<name>A0A9X3SU83_9ACTN</name>
<sequence>MNRTHGRALPLTVLVVALALLIGSILWSAAWSDGTAGRWGPGMMPGAGVAATGPVTDLDEAERAADEFARQLGLGVGEVMEFDNGFYAILVDAGGANTTEVLIDPRTGAVQIEWGPAMMWNTGYGMVGGHWFATSAVDRDEARGAAEDWLQTYRSDERVGEVEAFPGYFTIHTENADGRIVGMLSVDAETGAVWYHTWHGDFIASTEDA</sequence>
<evidence type="ECO:0000313" key="2">
    <source>
        <dbReference type="Proteomes" id="UP001146067"/>
    </source>
</evidence>